<evidence type="ECO:0000313" key="1">
    <source>
        <dbReference type="EMBL" id="KAK8971572.1"/>
    </source>
</evidence>
<protein>
    <submittedName>
        <fullName evidence="1">Uncharacterized protein</fullName>
    </submittedName>
</protein>
<accession>A0ABR2N655</accession>
<evidence type="ECO:0000313" key="2">
    <source>
        <dbReference type="Proteomes" id="UP001412067"/>
    </source>
</evidence>
<comment type="caution">
    <text evidence="1">The sequence shown here is derived from an EMBL/GenBank/DDBJ whole genome shotgun (WGS) entry which is preliminary data.</text>
</comment>
<organism evidence="1 2">
    <name type="scientific">Platanthera guangdongensis</name>
    <dbReference type="NCBI Taxonomy" id="2320717"/>
    <lineage>
        <taxon>Eukaryota</taxon>
        <taxon>Viridiplantae</taxon>
        <taxon>Streptophyta</taxon>
        <taxon>Embryophyta</taxon>
        <taxon>Tracheophyta</taxon>
        <taxon>Spermatophyta</taxon>
        <taxon>Magnoliopsida</taxon>
        <taxon>Liliopsida</taxon>
        <taxon>Asparagales</taxon>
        <taxon>Orchidaceae</taxon>
        <taxon>Orchidoideae</taxon>
        <taxon>Orchideae</taxon>
        <taxon>Orchidinae</taxon>
        <taxon>Platanthera</taxon>
    </lineage>
</organism>
<sequence>MERRHYDVAREVVAARGRRKRRRQRVRDAAGAASMARVIREGGGKVKVTVANAERVDPSTESRYLLDAISKFDHIAS</sequence>
<dbReference type="Proteomes" id="UP001412067">
    <property type="component" value="Unassembled WGS sequence"/>
</dbReference>
<keyword evidence="2" id="KW-1185">Reference proteome</keyword>
<gene>
    <name evidence="1" type="ORF">KSP40_PGU011267</name>
</gene>
<proteinExistence type="predicted"/>
<reference evidence="1 2" key="1">
    <citation type="journal article" date="2022" name="Nat. Plants">
        <title>Genomes of leafy and leafless Platanthera orchids illuminate the evolution of mycoheterotrophy.</title>
        <authorList>
            <person name="Li M.H."/>
            <person name="Liu K.W."/>
            <person name="Li Z."/>
            <person name="Lu H.C."/>
            <person name="Ye Q.L."/>
            <person name="Zhang D."/>
            <person name="Wang J.Y."/>
            <person name="Li Y.F."/>
            <person name="Zhong Z.M."/>
            <person name="Liu X."/>
            <person name="Yu X."/>
            <person name="Liu D.K."/>
            <person name="Tu X.D."/>
            <person name="Liu B."/>
            <person name="Hao Y."/>
            <person name="Liao X.Y."/>
            <person name="Jiang Y.T."/>
            <person name="Sun W.H."/>
            <person name="Chen J."/>
            <person name="Chen Y.Q."/>
            <person name="Ai Y."/>
            <person name="Zhai J.W."/>
            <person name="Wu S.S."/>
            <person name="Zhou Z."/>
            <person name="Hsiao Y.Y."/>
            <person name="Wu W.L."/>
            <person name="Chen Y.Y."/>
            <person name="Lin Y.F."/>
            <person name="Hsu J.L."/>
            <person name="Li C.Y."/>
            <person name="Wang Z.W."/>
            <person name="Zhao X."/>
            <person name="Zhong W.Y."/>
            <person name="Ma X.K."/>
            <person name="Ma L."/>
            <person name="Huang J."/>
            <person name="Chen G.Z."/>
            <person name="Huang M.Z."/>
            <person name="Huang L."/>
            <person name="Peng D.H."/>
            <person name="Luo Y.B."/>
            <person name="Zou S.Q."/>
            <person name="Chen S.P."/>
            <person name="Lan S."/>
            <person name="Tsai W.C."/>
            <person name="Van de Peer Y."/>
            <person name="Liu Z.J."/>
        </authorList>
    </citation>
    <scope>NUCLEOTIDE SEQUENCE [LARGE SCALE GENOMIC DNA]</scope>
    <source>
        <strain evidence="1">Lor288</strain>
    </source>
</reference>
<dbReference type="EMBL" id="JBBWWR010000001">
    <property type="protein sequence ID" value="KAK8971572.1"/>
    <property type="molecule type" value="Genomic_DNA"/>
</dbReference>
<name>A0ABR2N655_9ASPA</name>